<keyword evidence="6" id="KW-0472">Membrane</keyword>
<evidence type="ECO:0000313" key="10">
    <source>
        <dbReference type="EMBL" id="PVH20043.1"/>
    </source>
</evidence>
<dbReference type="Pfam" id="PF00454">
    <property type="entry name" value="PI3_PI4_kinase"/>
    <property type="match status" value="1"/>
</dbReference>
<dbReference type="EMBL" id="PKFO01000003">
    <property type="protein sequence ID" value="PVH20043.1"/>
    <property type="molecule type" value="Genomic_DNA"/>
</dbReference>
<feature type="compositionally biased region" description="Polar residues" evidence="8">
    <location>
        <begin position="515"/>
        <end position="527"/>
    </location>
</feature>
<dbReference type="VEuPathDB" id="FungiDB:CXQ85_001822"/>
<comment type="cofactor">
    <cofactor evidence="7">
        <name>Mg(2+)</name>
        <dbReference type="ChEBI" id="CHEBI:18420"/>
    </cofactor>
    <cofactor evidence="7">
        <name>Mn(2+)</name>
        <dbReference type="ChEBI" id="CHEBI:29035"/>
    </cofactor>
</comment>
<evidence type="ECO:0000256" key="2">
    <source>
        <dbReference type="ARBA" id="ARBA00022679"/>
    </source>
</evidence>
<dbReference type="GO" id="GO:0046854">
    <property type="term" value="P:phosphatidylinositol phosphate biosynthetic process"/>
    <property type="evidence" value="ECO:0007669"/>
    <property type="project" value="UniProtKB-UniRule"/>
</dbReference>
<evidence type="ECO:0000256" key="6">
    <source>
        <dbReference type="ARBA" id="ARBA00023136"/>
    </source>
</evidence>
<evidence type="ECO:0000256" key="7">
    <source>
        <dbReference type="RuleBase" id="RU367084"/>
    </source>
</evidence>
<dbReference type="PROSITE" id="PS50290">
    <property type="entry name" value="PI3_4_KINASE_3"/>
    <property type="match status" value="1"/>
</dbReference>
<comment type="catalytic activity">
    <reaction evidence="7">
        <text>a 1,2-diacyl-sn-glycero-3-phospho-(1D-myo-inositol) + ATP = a 1,2-diacyl-sn-glycero-3-phospho-(1D-myo-inositol 4-phosphate) + ADP + H(+)</text>
        <dbReference type="Rhea" id="RHEA:19877"/>
        <dbReference type="ChEBI" id="CHEBI:15378"/>
        <dbReference type="ChEBI" id="CHEBI:30616"/>
        <dbReference type="ChEBI" id="CHEBI:57880"/>
        <dbReference type="ChEBI" id="CHEBI:58178"/>
        <dbReference type="ChEBI" id="CHEBI:456216"/>
        <dbReference type="EC" id="2.7.1.67"/>
    </reaction>
</comment>
<dbReference type="GO" id="GO:0005524">
    <property type="term" value="F:ATP binding"/>
    <property type="evidence" value="ECO:0007669"/>
    <property type="project" value="UniProtKB-UniRule"/>
</dbReference>
<comment type="similarity">
    <text evidence="7">Belongs to the PI3/PI4-kinase family.</text>
</comment>
<dbReference type="GeneID" id="37007153"/>
<evidence type="ECO:0000259" key="9">
    <source>
        <dbReference type="PROSITE" id="PS50290"/>
    </source>
</evidence>
<dbReference type="GO" id="GO:0005768">
    <property type="term" value="C:endosome"/>
    <property type="evidence" value="ECO:0007669"/>
    <property type="project" value="UniProtKB-UniRule"/>
</dbReference>
<proteinExistence type="inferred from homology"/>
<keyword evidence="4 7" id="KW-0418">Kinase</keyword>
<evidence type="ECO:0000256" key="3">
    <source>
        <dbReference type="ARBA" id="ARBA00022741"/>
    </source>
</evidence>
<dbReference type="RefSeq" id="XP_025340983.1">
    <property type="nucleotide sequence ID" value="XM_025485518.1"/>
</dbReference>
<dbReference type="EC" id="2.7.1.67" evidence="7"/>
<keyword evidence="2 7" id="KW-0808">Transferase</keyword>
<feature type="compositionally biased region" description="Basic and acidic residues" evidence="8">
    <location>
        <begin position="1"/>
        <end position="10"/>
    </location>
</feature>
<sequence length="555" mass="63747">MPQRHADKHNSPKSGADVLDEVENSSLRTPTRVSTSYSGVSPVGSNDDTSFHPIPFQGNIFNGEDAEDENLSSSMPNMGSTRQWLTPRMARRNSETTLTQKRPSRSYLSSPKKWFASGKRKKKKSLVVEGPYSIEYSVFRPINYLPQIKSEADLNEHLVNILRQENPRQAAEQPPENFISANDFEALVSAMTHDVEHDSELRPVRISQGSSGSYFVIGKREKVLDNDSGYTLEIYKRGIFKPKDEEPYGPLSPKWSKWLHRTFFPCFFGRACLIPNLGYVSEAAACVLDRQLLSFVVPHTDIIYLKSRAFYYTFWERVRSKPPKFKIGSFQMFLNGYIEAQQFFSLHPLPTDIEKLPTSKVIEIESPQAIEELDLQFRWTKEVIQQFQEQLEKLVILDYIMRNTDRGADNWMIKQHYLPLLTSSYWWEQTIIKLRNIFEQDADFKERMWLKQVAVLKGQAFNLVEVLKSPQAGPLELTRRESLLIWDDEMHVPIQVNNRVMSNALETSIYEVTSVSAEPQSSNNETTPLLEPPKKSKSDAGSLKSAFSESEPMRP</sequence>
<keyword evidence="3 7" id="KW-0547">Nucleotide-binding</keyword>
<keyword evidence="5 7" id="KW-0067">ATP-binding</keyword>
<protein>
    <recommendedName>
        <fullName evidence="7">Phosphatidylinositol 4-kinase</fullName>
        <ecNumber evidence="7">2.7.1.67</ecNumber>
    </recommendedName>
</protein>
<evidence type="ECO:0000256" key="4">
    <source>
        <dbReference type="ARBA" id="ARBA00022777"/>
    </source>
</evidence>
<dbReference type="AlphaFoldDB" id="A0A2V1ARY3"/>
<keyword evidence="11" id="KW-1185">Reference proteome</keyword>
<dbReference type="GO" id="GO:0007032">
    <property type="term" value="P:endosome organization"/>
    <property type="evidence" value="ECO:0007669"/>
    <property type="project" value="TreeGrafter"/>
</dbReference>
<dbReference type="OrthoDB" id="3349449at2759"/>
<dbReference type="PANTHER" id="PTHR12865">
    <property type="entry name" value="PHOSPHATIDYLINOSITOL 4-KINASE TYPE-II"/>
    <property type="match status" value="1"/>
</dbReference>
<comment type="subcellular location">
    <subcellularLocation>
        <location evidence="7">Cell membrane</location>
        <topology evidence="7">Peripheral membrane protein</topology>
    </subcellularLocation>
    <subcellularLocation>
        <location evidence="7">Vacuole membrane</location>
        <topology evidence="7">Peripheral membrane protein</topology>
    </subcellularLocation>
</comment>
<feature type="domain" description="PI3K/PI4K catalytic" evidence="9">
    <location>
        <begin position="200"/>
        <end position="548"/>
    </location>
</feature>
<dbReference type="STRING" id="45357.A0A2V1ARY3"/>
<dbReference type="GO" id="GO:0000329">
    <property type="term" value="C:fungal-type vacuole membrane"/>
    <property type="evidence" value="ECO:0007669"/>
    <property type="project" value="TreeGrafter"/>
</dbReference>
<dbReference type="GO" id="GO:0004430">
    <property type="term" value="F:1-phosphatidylinositol 4-kinase activity"/>
    <property type="evidence" value="ECO:0007669"/>
    <property type="project" value="UniProtKB-UniRule"/>
</dbReference>
<dbReference type="PANTHER" id="PTHR12865:SF1">
    <property type="entry name" value="PHOSPHATIDYLINOSITOL 4-KINASE TYPE 2"/>
    <property type="match status" value="1"/>
</dbReference>
<gene>
    <name evidence="10" type="ORF">CXQ85_001822</name>
</gene>
<name>A0A2V1ARY3_9ASCO</name>
<feature type="compositionally biased region" description="Polar residues" evidence="8">
    <location>
        <begin position="24"/>
        <end position="48"/>
    </location>
</feature>
<dbReference type="GO" id="GO:0005802">
    <property type="term" value="C:trans-Golgi network"/>
    <property type="evidence" value="ECO:0007669"/>
    <property type="project" value="TreeGrafter"/>
</dbReference>
<keyword evidence="1 7" id="KW-1003">Cell membrane</keyword>
<dbReference type="InterPro" id="IPR000403">
    <property type="entry name" value="PI3/4_kinase_cat_dom"/>
</dbReference>
<evidence type="ECO:0000256" key="5">
    <source>
        <dbReference type="ARBA" id="ARBA00022840"/>
    </source>
</evidence>
<feature type="region of interest" description="Disordered" evidence="8">
    <location>
        <begin position="1"/>
        <end position="51"/>
    </location>
</feature>
<dbReference type="InterPro" id="IPR039756">
    <property type="entry name" value="Lsb6/PI4K2"/>
</dbReference>
<dbReference type="GO" id="GO:0007030">
    <property type="term" value="P:Golgi organization"/>
    <property type="evidence" value="ECO:0007669"/>
    <property type="project" value="TreeGrafter"/>
</dbReference>
<evidence type="ECO:0000313" key="11">
    <source>
        <dbReference type="Proteomes" id="UP000244309"/>
    </source>
</evidence>
<organism evidence="10 11">
    <name type="scientific">Candidozyma haemuli</name>
    <dbReference type="NCBI Taxonomy" id="45357"/>
    <lineage>
        <taxon>Eukaryota</taxon>
        <taxon>Fungi</taxon>
        <taxon>Dikarya</taxon>
        <taxon>Ascomycota</taxon>
        <taxon>Saccharomycotina</taxon>
        <taxon>Pichiomycetes</taxon>
        <taxon>Metschnikowiaceae</taxon>
        <taxon>Candidozyma</taxon>
    </lineage>
</organism>
<accession>A0A2V1ARY3</accession>
<evidence type="ECO:0000256" key="1">
    <source>
        <dbReference type="ARBA" id="ARBA00022475"/>
    </source>
</evidence>
<feature type="region of interest" description="Disordered" evidence="8">
    <location>
        <begin position="515"/>
        <end position="555"/>
    </location>
</feature>
<comment type="caution">
    <text evidence="10">The sequence shown here is derived from an EMBL/GenBank/DDBJ whole genome shotgun (WGS) entry which is preliminary data.</text>
</comment>
<evidence type="ECO:0000256" key="8">
    <source>
        <dbReference type="SAM" id="MobiDB-lite"/>
    </source>
</evidence>
<dbReference type="GO" id="GO:0005886">
    <property type="term" value="C:plasma membrane"/>
    <property type="evidence" value="ECO:0007669"/>
    <property type="project" value="UniProtKB-SubCell"/>
</dbReference>
<reference evidence="10 11" key="1">
    <citation type="submission" date="2017-12" db="EMBL/GenBank/DDBJ databases">
        <title>Genome Sequence of a Multidrug-Resistant Candida haemulonii Isolate from a Patient with Chronic Leg Ulcers in Israel.</title>
        <authorList>
            <person name="Chow N.A."/>
            <person name="Gade L."/>
            <person name="Batra D."/>
            <person name="Rowe L.A."/>
            <person name="Ben-Ami R."/>
            <person name="Loparev V.N."/>
            <person name="Litvintseva A.P."/>
        </authorList>
    </citation>
    <scope>NUCLEOTIDE SEQUENCE [LARGE SCALE GENOMIC DNA]</scope>
    <source>
        <strain evidence="10 11">B11899</strain>
    </source>
</reference>
<dbReference type="Proteomes" id="UP000244309">
    <property type="component" value="Unassembled WGS sequence"/>
</dbReference>